<sequence length="346" mass="41273">MIKSYQNLKKILIGGCYNLPFYQSLLLSKDYNCSNTLNTIIFYYIDLKVVITQDKVFEQLNVLESVHIILQIESIQLLLQKSGDYLENFGFEFEFYYNLSLKQQLLELRVITKYCKNIKFIDFYGFDQLFNLIENIQQKLNHLIIRISDDTLYYSLNNNIEYSSNILQNLGQVLPSKLEYLSLTLYIKENDFRTFLENILINKLLIKQIGSYDILHYTKEYIMKKKRVNYLSNRNFEDKIDLYDLKDEVKEFKLYNIRVRSWDDFSFTGLVSGNLEIRKTDFFRRFYLVDFLCTQHFGDWFFGSSIRRSDLRYVTGRQFLGPLWTRGISFLTAGRVTFDTGFLQAT</sequence>
<proteinExistence type="predicted"/>
<organism evidence="2 3">
    <name type="scientific">Rhizophagus irregularis</name>
    <dbReference type="NCBI Taxonomy" id="588596"/>
    <lineage>
        <taxon>Eukaryota</taxon>
        <taxon>Fungi</taxon>
        <taxon>Fungi incertae sedis</taxon>
        <taxon>Mucoromycota</taxon>
        <taxon>Glomeromycotina</taxon>
        <taxon>Glomeromycetes</taxon>
        <taxon>Glomerales</taxon>
        <taxon>Glomeraceae</taxon>
        <taxon>Rhizophagus</taxon>
    </lineage>
</organism>
<dbReference type="Proteomes" id="UP000232688">
    <property type="component" value="Unassembled WGS sequence"/>
</dbReference>
<dbReference type="Proteomes" id="UP000232722">
    <property type="component" value="Unassembled WGS sequence"/>
</dbReference>
<gene>
    <name evidence="2" type="ORF">RhiirA1_470501</name>
    <name evidence="1" type="ORF">RhiirA5_424520</name>
</gene>
<protein>
    <submittedName>
        <fullName evidence="2">Uncharacterized protein</fullName>
    </submittedName>
</protein>
<reference evidence="1 4" key="1">
    <citation type="submission" date="2016-04" db="EMBL/GenBank/DDBJ databases">
        <title>Genome analyses suggest a sexual origin of heterokaryosis in a supposedly ancient asexual fungus.</title>
        <authorList>
            <person name="Ropars J."/>
            <person name="Sedzielewska K."/>
            <person name="Noel J."/>
            <person name="Charron P."/>
            <person name="Farinelli L."/>
            <person name="Marton T."/>
            <person name="Kruger M."/>
            <person name="Pelin A."/>
            <person name="Brachmann A."/>
            <person name="Corradi N."/>
        </authorList>
    </citation>
    <scope>NUCLEOTIDE SEQUENCE [LARGE SCALE GENOMIC DNA]</scope>
    <source>
        <strain evidence="1 4">A5</strain>
    </source>
</reference>
<dbReference type="AlphaFoldDB" id="A0A2N0R620"/>
<accession>A0A2N0R620</accession>
<dbReference type="VEuPathDB" id="FungiDB:RhiirA1_470501"/>
<evidence type="ECO:0000313" key="3">
    <source>
        <dbReference type="Proteomes" id="UP000232688"/>
    </source>
</evidence>
<dbReference type="EMBL" id="LLXJ01001286">
    <property type="protein sequence ID" value="PKC02936.1"/>
    <property type="molecule type" value="Genomic_DNA"/>
</dbReference>
<comment type="caution">
    <text evidence="2">The sequence shown here is derived from an EMBL/GenBank/DDBJ whole genome shotgun (WGS) entry which is preliminary data.</text>
</comment>
<reference evidence="2 3" key="4">
    <citation type="submission" date="2017-10" db="EMBL/GenBank/DDBJ databases">
        <title>Genome analyses suggest a sexual origin of heterokaryosis in a supposedly ancient asexual fungus.</title>
        <authorList>
            <person name="Corradi N."/>
            <person name="Sedzielewska K."/>
            <person name="Noel J."/>
            <person name="Charron P."/>
            <person name="Farinelli L."/>
            <person name="Marton T."/>
            <person name="Kruger M."/>
            <person name="Pelin A."/>
            <person name="Brachmann A."/>
            <person name="Corradi N."/>
        </authorList>
    </citation>
    <scope>NUCLEOTIDE SEQUENCE [LARGE SCALE GENOMIC DNA]</scope>
    <source>
        <strain evidence="2 3">A1</strain>
    </source>
</reference>
<reference evidence="1 4" key="2">
    <citation type="submission" date="2017-09" db="EMBL/GenBank/DDBJ databases">
        <title>Extensive intraspecific genome diversity in a model arbuscular mycorrhizal fungus.</title>
        <authorList>
            <person name="Chen E.C."/>
            <person name="Morin E."/>
            <person name="Beaudet D."/>
            <person name="Noel J."/>
            <person name="Ndikumana S."/>
            <person name="Charron P."/>
            <person name="St-Onge C."/>
            <person name="Giorgi J."/>
            <person name="Grigoriev I.V."/>
            <person name="Roux C."/>
            <person name="Martin F.M."/>
            <person name="Corradi N."/>
        </authorList>
    </citation>
    <scope>NUCLEOTIDE SEQUENCE [LARGE SCALE GENOMIC DNA]</scope>
    <source>
        <strain evidence="1 4">A5</strain>
    </source>
</reference>
<name>A0A2N0R620_9GLOM</name>
<evidence type="ECO:0000313" key="4">
    <source>
        <dbReference type="Proteomes" id="UP000232722"/>
    </source>
</evidence>
<evidence type="ECO:0000313" key="1">
    <source>
        <dbReference type="EMBL" id="PKC02936.1"/>
    </source>
</evidence>
<evidence type="ECO:0000313" key="2">
    <source>
        <dbReference type="EMBL" id="PKC58752.1"/>
    </source>
</evidence>
<reference evidence="2 3" key="3">
    <citation type="submission" date="2017-10" db="EMBL/GenBank/DDBJ databases">
        <title>Extensive intraspecific genome diversity in a model arbuscular mycorrhizal fungus.</title>
        <authorList>
            <person name="Chen E.C.H."/>
            <person name="Morin E."/>
            <person name="Baudet D."/>
            <person name="Noel J."/>
            <person name="Ndikumana S."/>
            <person name="Charron P."/>
            <person name="St-Onge C."/>
            <person name="Giorgi J."/>
            <person name="Grigoriev I.V."/>
            <person name="Roux C."/>
            <person name="Martin F.M."/>
            <person name="Corradi N."/>
        </authorList>
    </citation>
    <scope>NUCLEOTIDE SEQUENCE [LARGE SCALE GENOMIC DNA]</scope>
    <source>
        <strain evidence="2 3">A1</strain>
    </source>
</reference>
<dbReference type="EMBL" id="LLXH01001474">
    <property type="protein sequence ID" value="PKC58752.1"/>
    <property type="molecule type" value="Genomic_DNA"/>
</dbReference>